<dbReference type="PROSITE" id="PS51257">
    <property type="entry name" value="PROKAR_LIPOPROTEIN"/>
    <property type="match status" value="1"/>
</dbReference>
<proteinExistence type="predicted"/>
<dbReference type="EMBL" id="FQUX01000006">
    <property type="protein sequence ID" value="SHF68641.1"/>
    <property type="molecule type" value="Genomic_DNA"/>
</dbReference>
<dbReference type="InterPro" id="IPR024079">
    <property type="entry name" value="MetalloPept_cat_dom_sf"/>
</dbReference>
<dbReference type="GO" id="GO:0008237">
    <property type="term" value="F:metallopeptidase activity"/>
    <property type="evidence" value="ECO:0007669"/>
    <property type="project" value="InterPro"/>
</dbReference>
<organism evidence="2 3">
    <name type="scientific">Arenibacter palladensis</name>
    <dbReference type="NCBI Taxonomy" id="237373"/>
    <lineage>
        <taxon>Bacteria</taxon>
        <taxon>Pseudomonadati</taxon>
        <taxon>Bacteroidota</taxon>
        <taxon>Flavobacteriia</taxon>
        <taxon>Flavobacteriales</taxon>
        <taxon>Flavobacteriaceae</taxon>
        <taxon>Arenibacter</taxon>
    </lineage>
</organism>
<sequence length="259" mass="28270">MKKLSLGLLLAFIFFLGCSKDSSDSDTLTVDKTANLKGPGDSANDLLSDSKFKNLVIEIAYVTNYAPTETAVSNFVALLNERSYKDDISIIYQELDSPKKDSLSIEEIFDLEKENRTVYNNGDTLGLYIYFTDATASDDNPDEDLVTLGAVYRNTSMVIYEATIRNLASKSSLISTSTVEAATLNHEAGHLFGLVNLGTPPVNEHEDPDAKSHCNEQNCLMRAELQFGWGMAKMLTAKNGAIPSFGPECLLDLQANGGK</sequence>
<name>A0A1M5DP38_9FLAO</name>
<dbReference type="RefSeq" id="WP_072863546.1">
    <property type="nucleotide sequence ID" value="NZ_FQUX01000006.1"/>
</dbReference>
<evidence type="ECO:0008006" key="4">
    <source>
        <dbReference type="Google" id="ProtNLM"/>
    </source>
</evidence>
<evidence type="ECO:0000313" key="2">
    <source>
        <dbReference type="EMBL" id="SHF68641.1"/>
    </source>
</evidence>
<feature type="chain" id="PRO_5012725393" description="Membrane metalloprotease" evidence="1">
    <location>
        <begin position="20"/>
        <end position="259"/>
    </location>
</feature>
<keyword evidence="3" id="KW-1185">Reference proteome</keyword>
<evidence type="ECO:0000256" key="1">
    <source>
        <dbReference type="SAM" id="SignalP"/>
    </source>
</evidence>
<reference evidence="3" key="1">
    <citation type="submission" date="2016-11" db="EMBL/GenBank/DDBJ databases">
        <authorList>
            <person name="Varghese N."/>
            <person name="Submissions S."/>
        </authorList>
    </citation>
    <scope>NUCLEOTIDE SEQUENCE [LARGE SCALE GENOMIC DNA]</scope>
    <source>
        <strain evidence="3">DSM 17539</strain>
    </source>
</reference>
<gene>
    <name evidence="2" type="ORF">SAMN03080594_106178</name>
</gene>
<protein>
    <recommendedName>
        <fullName evidence="4">Membrane metalloprotease</fullName>
    </recommendedName>
</protein>
<dbReference type="Proteomes" id="UP000184406">
    <property type="component" value="Unassembled WGS sequence"/>
</dbReference>
<dbReference type="AlphaFoldDB" id="A0A1M5DP38"/>
<dbReference type="OrthoDB" id="1121673at2"/>
<keyword evidence="1" id="KW-0732">Signal</keyword>
<accession>A0A1M5DP38</accession>
<dbReference type="Gene3D" id="3.40.390.10">
    <property type="entry name" value="Collagenase (Catalytic Domain)"/>
    <property type="match status" value="1"/>
</dbReference>
<feature type="signal peptide" evidence="1">
    <location>
        <begin position="1"/>
        <end position="19"/>
    </location>
</feature>
<evidence type="ECO:0000313" key="3">
    <source>
        <dbReference type="Proteomes" id="UP000184406"/>
    </source>
</evidence>